<evidence type="ECO:0000313" key="4">
    <source>
        <dbReference type="EMBL" id="UXX77751.1"/>
    </source>
</evidence>
<feature type="repeat" description="ANK" evidence="3">
    <location>
        <begin position="37"/>
        <end position="69"/>
    </location>
</feature>
<keyword evidence="1" id="KW-0677">Repeat</keyword>
<evidence type="ECO:0000256" key="2">
    <source>
        <dbReference type="ARBA" id="ARBA00023043"/>
    </source>
</evidence>
<sequence length="162" mass="18011">MKNLTDQLYTSVVRNELKKAKNLIAQGGEINVFLDRTGQYMIHSPTQDGNTEMLQLLISHGADLNVKTKPGFTACHLAAMSNNLEALKLLIENGADKDIRDPYGNTLLTTAVASFDGDDSIVKYLLDLGMDPLAENNRGNNLLNGLDMPRKDPIRHLFEKWL</sequence>
<gene>
    <name evidence="4" type="ORF">N7E81_10255</name>
</gene>
<feature type="repeat" description="ANK" evidence="3">
    <location>
        <begin position="70"/>
        <end position="102"/>
    </location>
</feature>
<dbReference type="RefSeq" id="WP_263049498.1">
    <property type="nucleotide sequence ID" value="NZ_CP106735.1"/>
</dbReference>
<evidence type="ECO:0000256" key="1">
    <source>
        <dbReference type="ARBA" id="ARBA00022737"/>
    </source>
</evidence>
<dbReference type="PROSITE" id="PS50297">
    <property type="entry name" value="ANK_REP_REGION"/>
    <property type="match status" value="2"/>
</dbReference>
<organism evidence="4 5">
    <name type="scientific">Reichenbachiella carrageenanivorans</name>
    <dbReference type="NCBI Taxonomy" id="2979869"/>
    <lineage>
        <taxon>Bacteria</taxon>
        <taxon>Pseudomonadati</taxon>
        <taxon>Bacteroidota</taxon>
        <taxon>Cytophagia</taxon>
        <taxon>Cytophagales</taxon>
        <taxon>Reichenbachiellaceae</taxon>
        <taxon>Reichenbachiella</taxon>
    </lineage>
</organism>
<dbReference type="PANTHER" id="PTHR24126">
    <property type="entry name" value="ANKYRIN REPEAT, PH AND SEC7 DOMAIN CONTAINING PROTEIN SECG-RELATED"/>
    <property type="match status" value="1"/>
</dbReference>
<dbReference type="SMART" id="SM00248">
    <property type="entry name" value="ANK"/>
    <property type="match status" value="4"/>
</dbReference>
<reference evidence="4" key="1">
    <citation type="submission" date="2022-10" db="EMBL/GenBank/DDBJ databases">
        <title>Comparative genomics and taxonomic characterization of three novel marine species of genus Reichenbachiella exhibiting antioxidant and polysaccharide degradation activities.</title>
        <authorList>
            <person name="Muhammad N."/>
            <person name="Lee Y.-J."/>
            <person name="Ko J."/>
            <person name="Kim S.-G."/>
        </authorList>
    </citation>
    <scope>NUCLEOTIDE SEQUENCE</scope>
    <source>
        <strain evidence="4">Wsw4-B4</strain>
    </source>
</reference>
<evidence type="ECO:0000256" key="3">
    <source>
        <dbReference type="PROSITE-ProRule" id="PRU00023"/>
    </source>
</evidence>
<dbReference type="Pfam" id="PF12796">
    <property type="entry name" value="Ank_2"/>
    <property type="match status" value="1"/>
</dbReference>
<accession>A0ABY6CV01</accession>
<name>A0ABY6CV01_9BACT</name>
<proteinExistence type="predicted"/>
<dbReference type="InterPro" id="IPR002110">
    <property type="entry name" value="Ankyrin_rpt"/>
</dbReference>
<dbReference type="InterPro" id="IPR036770">
    <property type="entry name" value="Ankyrin_rpt-contain_sf"/>
</dbReference>
<dbReference type="PANTHER" id="PTHR24126:SF14">
    <property type="entry name" value="ANK_REP_REGION DOMAIN-CONTAINING PROTEIN"/>
    <property type="match status" value="1"/>
</dbReference>
<dbReference type="PROSITE" id="PS50088">
    <property type="entry name" value="ANK_REPEAT"/>
    <property type="match status" value="2"/>
</dbReference>
<dbReference type="EMBL" id="CP106735">
    <property type="protein sequence ID" value="UXX77751.1"/>
    <property type="molecule type" value="Genomic_DNA"/>
</dbReference>
<protein>
    <submittedName>
        <fullName evidence="4">Ankyrin repeat domain-containing protein</fullName>
    </submittedName>
</protein>
<dbReference type="SUPFAM" id="SSF48403">
    <property type="entry name" value="Ankyrin repeat"/>
    <property type="match status" value="1"/>
</dbReference>
<dbReference type="Proteomes" id="UP001062165">
    <property type="component" value="Chromosome"/>
</dbReference>
<keyword evidence="5" id="KW-1185">Reference proteome</keyword>
<dbReference type="Gene3D" id="1.25.40.20">
    <property type="entry name" value="Ankyrin repeat-containing domain"/>
    <property type="match status" value="1"/>
</dbReference>
<evidence type="ECO:0000313" key="5">
    <source>
        <dbReference type="Proteomes" id="UP001062165"/>
    </source>
</evidence>
<keyword evidence="2 3" id="KW-0040">ANK repeat</keyword>